<name>A0A133UCS2_9EURY</name>
<protein>
    <submittedName>
        <fullName evidence="1">Uncharacterized protein</fullName>
    </submittedName>
</protein>
<sequence>MQKKELLTRLDDQQANELETYITSRSMWSPVKNFVEEKGLRNDYTKGDFIKFLREVKEENSMNYAIFSFYSLKNFVSACWTSTRKSVMELSLMRTVRF</sequence>
<evidence type="ECO:0000313" key="1">
    <source>
        <dbReference type="EMBL" id="KXA91994.1"/>
    </source>
</evidence>
<gene>
    <name evidence="1" type="ORF">AKJ63_00165</name>
</gene>
<dbReference type="Proteomes" id="UP000070195">
    <property type="component" value="Unassembled WGS sequence"/>
</dbReference>
<dbReference type="AlphaFoldDB" id="A0A133UCS2"/>
<reference evidence="1 2" key="1">
    <citation type="journal article" date="2016" name="Sci. Rep.">
        <title>Metabolic traits of an uncultured archaeal lineage -MSBL1- from brine pools of the Red Sea.</title>
        <authorList>
            <person name="Mwirichia R."/>
            <person name="Alam I."/>
            <person name="Rashid M."/>
            <person name="Vinu M."/>
            <person name="Ba-Alawi W."/>
            <person name="Anthony Kamau A."/>
            <person name="Kamanda Ngugi D."/>
            <person name="Goker M."/>
            <person name="Klenk H.P."/>
            <person name="Bajic V."/>
            <person name="Stingl U."/>
        </authorList>
    </citation>
    <scope>NUCLEOTIDE SEQUENCE [LARGE SCALE GENOMIC DNA]</scope>
    <source>
        <strain evidence="1">SCGC-AAA259D18</strain>
    </source>
</reference>
<comment type="caution">
    <text evidence="1">The sequence shown here is derived from an EMBL/GenBank/DDBJ whole genome shotgun (WGS) entry which is preliminary data.</text>
</comment>
<accession>A0A133UCS2</accession>
<organism evidence="1 2">
    <name type="scientific">candidate division MSBL1 archaeon SCGC-AAA259D18</name>
    <dbReference type="NCBI Taxonomy" id="1698262"/>
    <lineage>
        <taxon>Archaea</taxon>
        <taxon>Methanobacteriati</taxon>
        <taxon>Methanobacteriota</taxon>
        <taxon>candidate division MSBL1</taxon>
    </lineage>
</organism>
<proteinExistence type="predicted"/>
<keyword evidence="2" id="KW-1185">Reference proteome</keyword>
<dbReference type="EMBL" id="LHXM01000002">
    <property type="protein sequence ID" value="KXA91994.1"/>
    <property type="molecule type" value="Genomic_DNA"/>
</dbReference>
<evidence type="ECO:0000313" key="2">
    <source>
        <dbReference type="Proteomes" id="UP000070195"/>
    </source>
</evidence>